<dbReference type="InterPro" id="IPR000537">
    <property type="entry name" value="UbiA_prenyltransferase"/>
</dbReference>
<evidence type="ECO:0000256" key="4">
    <source>
        <dbReference type="ARBA" id="ARBA00023136"/>
    </source>
</evidence>
<dbReference type="Pfam" id="PF01040">
    <property type="entry name" value="UbiA"/>
    <property type="match status" value="1"/>
</dbReference>
<evidence type="ECO:0000313" key="7">
    <source>
        <dbReference type="Proteomes" id="UP001575622"/>
    </source>
</evidence>
<feature type="transmembrane region" description="Helical" evidence="5">
    <location>
        <begin position="37"/>
        <end position="60"/>
    </location>
</feature>
<sequence length="292" mass="32169">MNKWKACLELIRFPNLFTAMADIMAGGWIAYGIWPNFHIGALLSLIISSACLYAMGVALNDYMDHILDKMERPERPLPSGRINRSFALALICILGICGLGIAFFVGWASFMIACALVACIYLYNGLLKKHHLFGPVTMGICRSLNLLLGISMIPSQLSAFWWMSLVPFVYIAMVTALSKGEVGEDFYPKRVWTMSVTIPVCSIAVLFFGGRETLFVTLIAVLLFLVWTFRGMYASIKLPNAIHIRKAVGTCIIGLPLLNAAIATSIGGMAAWLAVTIFMLLSYAWSRAFSVT</sequence>
<feature type="transmembrane region" description="Helical" evidence="5">
    <location>
        <begin position="12"/>
        <end position="31"/>
    </location>
</feature>
<dbReference type="Gene3D" id="1.10.357.140">
    <property type="entry name" value="UbiA prenyltransferase"/>
    <property type="match status" value="1"/>
</dbReference>
<dbReference type="PANTHER" id="PTHR42723">
    <property type="entry name" value="CHLOROPHYLL SYNTHASE"/>
    <property type="match status" value="1"/>
</dbReference>
<dbReference type="CDD" id="cd13964">
    <property type="entry name" value="PT_UbiA_1"/>
    <property type="match status" value="1"/>
</dbReference>
<dbReference type="InterPro" id="IPR044878">
    <property type="entry name" value="UbiA_sf"/>
</dbReference>
<dbReference type="Proteomes" id="UP001575622">
    <property type="component" value="Unassembled WGS sequence"/>
</dbReference>
<accession>A0ABV4UTP2</accession>
<evidence type="ECO:0000256" key="3">
    <source>
        <dbReference type="ARBA" id="ARBA00022989"/>
    </source>
</evidence>
<protein>
    <submittedName>
        <fullName evidence="6">UbiA-like protein EboC</fullName>
    </submittedName>
</protein>
<feature type="transmembrane region" description="Helical" evidence="5">
    <location>
        <begin position="107"/>
        <end position="125"/>
    </location>
</feature>
<keyword evidence="7" id="KW-1185">Reference proteome</keyword>
<keyword evidence="2 5" id="KW-0812">Transmembrane</keyword>
<proteinExistence type="predicted"/>
<comment type="caution">
    <text evidence="6">The sequence shown here is derived from an EMBL/GenBank/DDBJ whole genome shotgun (WGS) entry which is preliminary data.</text>
</comment>
<organism evidence="6 7">
    <name type="scientific">Paenibacillus oleatilyticus</name>
    <dbReference type="NCBI Taxonomy" id="2594886"/>
    <lineage>
        <taxon>Bacteria</taxon>
        <taxon>Bacillati</taxon>
        <taxon>Bacillota</taxon>
        <taxon>Bacilli</taxon>
        <taxon>Bacillales</taxon>
        <taxon>Paenibacillaceae</taxon>
        <taxon>Paenibacillus</taxon>
    </lineage>
</organism>
<feature type="transmembrane region" description="Helical" evidence="5">
    <location>
        <begin position="159"/>
        <end position="178"/>
    </location>
</feature>
<dbReference type="InterPro" id="IPR050475">
    <property type="entry name" value="Prenyltransferase_related"/>
</dbReference>
<feature type="transmembrane region" description="Helical" evidence="5">
    <location>
        <begin position="214"/>
        <end position="236"/>
    </location>
</feature>
<dbReference type="PANTHER" id="PTHR42723:SF1">
    <property type="entry name" value="CHLOROPHYLL SYNTHASE, CHLOROPLASTIC"/>
    <property type="match status" value="1"/>
</dbReference>
<evidence type="ECO:0000256" key="5">
    <source>
        <dbReference type="SAM" id="Phobius"/>
    </source>
</evidence>
<evidence type="ECO:0000313" key="6">
    <source>
        <dbReference type="EMBL" id="MFB0840582.1"/>
    </source>
</evidence>
<comment type="subcellular location">
    <subcellularLocation>
        <location evidence="1">Membrane</location>
        <topology evidence="1">Multi-pass membrane protein</topology>
    </subcellularLocation>
</comment>
<feature type="transmembrane region" description="Helical" evidence="5">
    <location>
        <begin position="257"/>
        <end position="285"/>
    </location>
</feature>
<gene>
    <name evidence="6" type="primary">eboC</name>
    <name evidence="6" type="ORF">ACEU3E_00200</name>
</gene>
<keyword evidence="4 5" id="KW-0472">Membrane</keyword>
<feature type="transmembrane region" description="Helical" evidence="5">
    <location>
        <begin position="132"/>
        <end position="153"/>
    </location>
</feature>
<keyword evidence="3 5" id="KW-1133">Transmembrane helix</keyword>
<evidence type="ECO:0000256" key="2">
    <source>
        <dbReference type="ARBA" id="ARBA00022692"/>
    </source>
</evidence>
<name>A0ABV4UTP2_9BACL</name>
<dbReference type="RefSeq" id="WP_373947718.1">
    <property type="nucleotide sequence ID" value="NZ_JBHDLN010000001.1"/>
</dbReference>
<dbReference type="EMBL" id="JBHDLN010000001">
    <property type="protein sequence ID" value="MFB0840582.1"/>
    <property type="molecule type" value="Genomic_DNA"/>
</dbReference>
<dbReference type="NCBIfam" id="NF035940">
    <property type="entry name" value="prenyl_rel_EboC"/>
    <property type="match status" value="1"/>
</dbReference>
<feature type="transmembrane region" description="Helical" evidence="5">
    <location>
        <begin position="81"/>
        <end position="101"/>
    </location>
</feature>
<evidence type="ECO:0000256" key="1">
    <source>
        <dbReference type="ARBA" id="ARBA00004141"/>
    </source>
</evidence>
<reference evidence="6 7" key="1">
    <citation type="submission" date="2024-09" db="EMBL/GenBank/DDBJ databases">
        <authorList>
            <person name="Makale K.P.P."/>
            <person name="Makhzoum A."/>
            <person name="Rantong G."/>
            <person name="Rahube T.O."/>
        </authorList>
    </citation>
    <scope>NUCLEOTIDE SEQUENCE [LARGE SCALE GENOMIC DNA]</scope>
    <source>
        <strain evidence="6 7">KM_D13</strain>
    </source>
</reference>
<feature type="transmembrane region" description="Helical" evidence="5">
    <location>
        <begin position="190"/>
        <end position="208"/>
    </location>
</feature>